<dbReference type="SUPFAM" id="SSF48592">
    <property type="entry name" value="GroEL equatorial domain-like"/>
    <property type="match status" value="1"/>
</dbReference>
<sequence>TFLIRGGIPPLMDELEEILNGSLRVAIQTIKDKKLLPGGGALESEISQKLKIYAQNYPNTFQLVINEYAKAIENLPAHLIMNSAAEPLDLIPQLRAEHSNGQKHMGFNCTVNDIVDVVKEGIYDGYFTKKHIIKIASELARQIIRVDNLIMVYDRKLYEQIVVVYPTLTCL</sequence>
<keyword evidence="3" id="KW-0143">Chaperone</keyword>
<feature type="non-terminal residue" evidence="4">
    <location>
        <position position="1"/>
    </location>
</feature>
<dbReference type="AlphaFoldDB" id="X1UIR6"/>
<dbReference type="InterPro" id="IPR002423">
    <property type="entry name" value="Cpn60/GroEL/TCP-1"/>
</dbReference>
<dbReference type="InterPro" id="IPR017998">
    <property type="entry name" value="Chaperone_TCP-1"/>
</dbReference>
<dbReference type="InterPro" id="IPR027413">
    <property type="entry name" value="GROEL-like_equatorial_sf"/>
</dbReference>
<dbReference type="GO" id="GO:0140662">
    <property type="term" value="F:ATP-dependent protein folding chaperone"/>
    <property type="evidence" value="ECO:0007669"/>
    <property type="project" value="InterPro"/>
</dbReference>
<evidence type="ECO:0000313" key="4">
    <source>
        <dbReference type="EMBL" id="GAI92264.1"/>
    </source>
</evidence>
<protein>
    <submittedName>
        <fullName evidence="4">Uncharacterized protein</fullName>
    </submittedName>
</protein>
<evidence type="ECO:0000256" key="3">
    <source>
        <dbReference type="ARBA" id="ARBA00023186"/>
    </source>
</evidence>
<dbReference type="PANTHER" id="PTHR11353">
    <property type="entry name" value="CHAPERONIN"/>
    <property type="match status" value="1"/>
</dbReference>
<dbReference type="Pfam" id="PF00118">
    <property type="entry name" value="Cpn60_TCP1"/>
    <property type="match status" value="1"/>
</dbReference>
<reference evidence="4" key="1">
    <citation type="journal article" date="2014" name="Front. Microbiol.">
        <title>High frequency of phylogenetically diverse reductive dehalogenase-homologous genes in deep subseafloor sedimentary metagenomes.</title>
        <authorList>
            <person name="Kawai M."/>
            <person name="Futagami T."/>
            <person name="Toyoda A."/>
            <person name="Takaki Y."/>
            <person name="Nishi S."/>
            <person name="Hori S."/>
            <person name="Arai W."/>
            <person name="Tsubouchi T."/>
            <person name="Morono Y."/>
            <person name="Uchiyama I."/>
            <person name="Ito T."/>
            <person name="Fujiyama A."/>
            <person name="Inagaki F."/>
            <person name="Takami H."/>
        </authorList>
    </citation>
    <scope>NUCLEOTIDE SEQUENCE</scope>
    <source>
        <strain evidence="4">Expedition CK06-06</strain>
    </source>
</reference>
<keyword evidence="1" id="KW-0547">Nucleotide-binding</keyword>
<gene>
    <name evidence="4" type="ORF">S12H4_28784</name>
</gene>
<dbReference type="InterPro" id="IPR027410">
    <property type="entry name" value="TCP-1-like_intermed_sf"/>
</dbReference>
<keyword evidence="2" id="KW-0067">ATP-binding</keyword>
<proteinExistence type="predicted"/>
<name>X1UIR6_9ZZZZ</name>
<dbReference type="GO" id="GO:0005524">
    <property type="term" value="F:ATP binding"/>
    <property type="evidence" value="ECO:0007669"/>
    <property type="project" value="UniProtKB-KW"/>
</dbReference>
<dbReference type="EMBL" id="BARW01016541">
    <property type="protein sequence ID" value="GAI92264.1"/>
    <property type="molecule type" value="Genomic_DNA"/>
</dbReference>
<comment type="caution">
    <text evidence="4">The sequence shown here is derived from an EMBL/GenBank/DDBJ whole genome shotgun (WGS) entry which is preliminary data.</text>
</comment>
<organism evidence="4">
    <name type="scientific">marine sediment metagenome</name>
    <dbReference type="NCBI Taxonomy" id="412755"/>
    <lineage>
        <taxon>unclassified sequences</taxon>
        <taxon>metagenomes</taxon>
        <taxon>ecological metagenomes</taxon>
    </lineage>
</organism>
<dbReference type="Gene3D" id="3.30.260.10">
    <property type="entry name" value="TCP-1-like chaperonin intermediate domain"/>
    <property type="match status" value="1"/>
</dbReference>
<evidence type="ECO:0000256" key="2">
    <source>
        <dbReference type="ARBA" id="ARBA00022840"/>
    </source>
</evidence>
<dbReference type="Gene3D" id="1.10.560.10">
    <property type="entry name" value="GroEL-like equatorial domain"/>
    <property type="match status" value="1"/>
</dbReference>
<accession>X1UIR6</accession>
<evidence type="ECO:0000256" key="1">
    <source>
        <dbReference type="ARBA" id="ARBA00022741"/>
    </source>
</evidence>